<dbReference type="OrthoDB" id="10664494at2759"/>
<feature type="signal peptide" evidence="2">
    <location>
        <begin position="1"/>
        <end position="15"/>
    </location>
</feature>
<name>A0A7T8KEP1_CALRO</name>
<evidence type="ECO:0000256" key="1">
    <source>
        <dbReference type="SAM" id="Phobius"/>
    </source>
</evidence>
<evidence type="ECO:0000256" key="2">
    <source>
        <dbReference type="SAM" id="SignalP"/>
    </source>
</evidence>
<evidence type="ECO:0000313" key="3">
    <source>
        <dbReference type="EMBL" id="QQP54537.1"/>
    </source>
</evidence>
<protein>
    <submittedName>
        <fullName evidence="3">Polyprotein of retroviral origin</fullName>
    </submittedName>
</protein>
<evidence type="ECO:0000313" key="4">
    <source>
        <dbReference type="Proteomes" id="UP000595437"/>
    </source>
</evidence>
<keyword evidence="1" id="KW-0812">Transmembrane</keyword>
<keyword evidence="1" id="KW-0472">Membrane</keyword>
<proteinExistence type="predicted"/>
<feature type="chain" id="PRO_5031421182" evidence="2">
    <location>
        <begin position="16"/>
        <end position="558"/>
    </location>
</feature>
<dbReference type="AlphaFoldDB" id="A0A7T8KEP1"/>
<keyword evidence="1" id="KW-1133">Transmembrane helix</keyword>
<keyword evidence="4" id="KW-1185">Reference proteome</keyword>
<dbReference type="Proteomes" id="UP000595437">
    <property type="component" value="Chromosome 5"/>
</dbReference>
<feature type="transmembrane region" description="Helical" evidence="1">
    <location>
        <begin position="497"/>
        <end position="517"/>
    </location>
</feature>
<reference evidence="4" key="1">
    <citation type="submission" date="2021-01" db="EMBL/GenBank/DDBJ databases">
        <title>Caligus Genome Assembly.</title>
        <authorList>
            <person name="Gallardo-Escarate C."/>
        </authorList>
    </citation>
    <scope>NUCLEOTIDE SEQUENCE [LARGE SCALE GENOMIC DNA]</scope>
</reference>
<gene>
    <name evidence="3" type="ORF">FKW44_007396</name>
</gene>
<accession>A0A7T8KEP1</accession>
<dbReference type="EMBL" id="CP045894">
    <property type="protein sequence ID" value="QQP54537.1"/>
    <property type="molecule type" value="Genomic_DNA"/>
</dbReference>
<keyword evidence="2" id="KW-0732">Signal</keyword>
<sequence>MTYITLFYLPVLVAAADPTFQPFNAIAHFQPEGQIATSLTMINVKVNLPINDIITEVEELIQVAANETIRQSTFWVQNRTIMEINVIANDLRQSLRELKKISGISQGQRPKRQAIVGLGLLGGWALKNIVDGIFGHGGDHHYDIDMLKNVKGLSSKVQLMQTSLKHLANVEKEMLAKHHRTNYRLRQIENAENAISILESTRNRVTQWVSGVENAFAGKLTTNLFSIHHADAVLREVGGKIATHFINPVEETGIATIYQLPVQLETVENGLLLTIKMPLYNTAHVFMLYKYTEIITSLKNGLRISYFSDKKTHLATDNFKGSFLELNANDLAESLFHLDKINIKKYCTTHMHTTRALQITQLNTNTLIIVTLNNAVAHSQCFKENGTVNKQIHHIEPGTWQMALSTDCDLQVEDYFISKGPEQLTVPTDTIGIIPSSPIVKLIQEWNDDVVERLDGRTLDEINEAIEDINHGQDIPTSIIELESYLANKSISWHNTVLFITVTAIILLYAGLTYIAFKTRKRLRRRIIPEEIARLSSATTQRESLQERARLHEEEDSL</sequence>
<organism evidence="3 4">
    <name type="scientific">Caligus rogercresseyi</name>
    <name type="common">Sea louse</name>
    <dbReference type="NCBI Taxonomy" id="217165"/>
    <lineage>
        <taxon>Eukaryota</taxon>
        <taxon>Metazoa</taxon>
        <taxon>Ecdysozoa</taxon>
        <taxon>Arthropoda</taxon>
        <taxon>Crustacea</taxon>
        <taxon>Multicrustacea</taxon>
        <taxon>Hexanauplia</taxon>
        <taxon>Copepoda</taxon>
        <taxon>Siphonostomatoida</taxon>
        <taxon>Caligidae</taxon>
        <taxon>Caligus</taxon>
    </lineage>
</organism>